<dbReference type="PANTHER" id="PTHR33048">
    <property type="entry name" value="PTH11-LIKE INTEGRAL MEMBRANE PROTEIN (AFU_ORTHOLOGUE AFUA_5G11245)"/>
    <property type="match status" value="1"/>
</dbReference>
<comment type="caution">
    <text evidence="8">The sequence shown here is derived from an EMBL/GenBank/DDBJ whole genome shotgun (WGS) entry which is preliminary data.</text>
</comment>
<dbReference type="Proteomes" id="UP001147752">
    <property type="component" value="Unassembled WGS sequence"/>
</dbReference>
<protein>
    <recommendedName>
        <fullName evidence="7">Rhodopsin domain-containing protein</fullName>
    </recommendedName>
</protein>
<dbReference type="PANTHER" id="PTHR33048:SF162">
    <property type="entry name" value="SATRATOXIN BIOSYNTHESIS SC1 CLUSTER PROTEIN 4"/>
    <property type="match status" value="1"/>
</dbReference>
<keyword evidence="3 6" id="KW-1133">Transmembrane helix</keyword>
<evidence type="ECO:0000256" key="1">
    <source>
        <dbReference type="ARBA" id="ARBA00004141"/>
    </source>
</evidence>
<keyword evidence="2 6" id="KW-0812">Transmembrane</keyword>
<evidence type="ECO:0000256" key="3">
    <source>
        <dbReference type="ARBA" id="ARBA00022989"/>
    </source>
</evidence>
<accession>A0A9W9RAF8</accession>
<feature type="domain" description="Rhodopsin" evidence="7">
    <location>
        <begin position="108"/>
        <end position="177"/>
    </location>
</feature>
<dbReference type="OrthoDB" id="4362283at2759"/>
<evidence type="ECO:0000313" key="8">
    <source>
        <dbReference type="EMBL" id="KAJ5355965.1"/>
    </source>
</evidence>
<sequence length="279" mass="30914">MPTSVAMSSAPIPHGVATHLSVNGLIAITWVGAALGTLFTVARIAIRIKYMHRLLADDYFMLLALAFLITNAVLQTLQAPHLYYMILQTTEPDIVHHGLLYTRFEFPIIVMSLPLSLIWGTRINLQQKIGLAVVFGFGFVIIGAAIVRAIEITGKAYSDQAALAIWTIIVGCLPPFRAVISKSPSVTQYRYGFSSGNSGVYPTSPRGKLRSTTTNWNEVSLPVQDHRQYHNLDYEMNAPQNVHIDDVQVAGHSKTRKENLRGRNLEINMVQEFSVVSSH</sequence>
<feature type="transmembrane region" description="Helical" evidence="6">
    <location>
        <begin position="58"/>
        <end position="78"/>
    </location>
</feature>
<dbReference type="GeneID" id="81467480"/>
<dbReference type="InterPro" id="IPR049326">
    <property type="entry name" value="Rhodopsin_dom_fungi"/>
</dbReference>
<comment type="similarity">
    <text evidence="5">Belongs to the SAT4 family.</text>
</comment>
<dbReference type="Pfam" id="PF20684">
    <property type="entry name" value="Fung_rhodopsin"/>
    <property type="match status" value="1"/>
</dbReference>
<reference evidence="8" key="2">
    <citation type="journal article" date="2023" name="IMA Fungus">
        <title>Comparative genomic study of the Penicillium genus elucidates a diverse pangenome and 15 lateral gene transfer events.</title>
        <authorList>
            <person name="Petersen C."/>
            <person name="Sorensen T."/>
            <person name="Nielsen M.R."/>
            <person name="Sondergaard T.E."/>
            <person name="Sorensen J.L."/>
            <person name="Fitzpatrick D.A."/>
            <person name="Frisvad J.C."/>
            <person name="Nielsen K.L."/>
        </authorList>
    </citation>
    <scope>NUCLEOTIDE SEQUENCE</scope>
    <source>
        <strain evidence="8">IBT 3081</strain>
    </source>
</reference>
<dbReference type="EMBL" id="JAPZBT010000006">
    <property type="protein sequence ID" value="KAJ5355965.1"/>
    <property type="molecule type" value="Genomic_DNA"/>
</dbReference>
<comment type="subcellular location">
    <subcellularLocation>
        <location evidence="1">Membrane</location>
        <topology evidence="1">Multi-pass membrane protein</topology>
    </subcellularLocation>
</comment>
<name>A0A9W9RAF8_9EURO</name>
<organism evidence="8 9">
    <name type="scientific">Penicillium concentricum</name>
    <dbReference type="NCBI Taxonomy" id="293559"/>
    <lineage>
        <taxon>Eukaryota</taxon>
        <taxon>Fungi</taxon>
        <taxon>Dikarya</taxon>
        <taxon>Ascomycota</taxon>
        <taxon>Pezizomycotina</taxon>
        <taxon>Eurotiomycetes</taxon>
        <taxon>Eurotiomycetidae</taxon>
        <taxon>Eurotiales</taxon>
        <taxon>Aspergillaceae</taxon>
        <taxon>Penicillium</taxon>
    </lineage>
</organism>
<evidence type="ECO:0000259" key="7">
    <source>
        <dbReference type="Pfam" id="PF20684"/>
    </source>
</evidence>
<dbReference type="InterPro" id="IPR052337">
    <property type="entry name" value="SAT4-like"/>
</dbReference>
<dbReference type="GO" id="GO:0016020">
    <property type="term" value="C:membrane"/>
    <property type="evidence" value="ECO:0007669"/>
    <property type="project" value="UniProtKB-SubCell"/>
</dbReference>
<dbReference type="RefSeq" id="XP_056574112.1">
    <property type="nucleotide sequence ID" value="XM_056728297.1"/>
</dbReference>
<feature type="transmembrane region" description="Helical" evidence="6">
    <location>
        <begin position="162"/>
        <end position="180"/>
    </location>
</feature>
<evidence type="ECO:0000256" key="2">
    <source>
        <dbReference type="ARBA" id="ARBA00022692"/>
    </source>
</evidence>
<gene>
    <name evidence="8" type="ORF">N7517_010574</name>
</gene>
<feature type="transmembrane region" description="Helical" evidence="6">
    <location>
        <begin position="20"/>
        <end position="46"/>
    </location>
</feature>
<keyword evidence="9" id="KW-1185">Reference proteome</keyword>
<feature type="transmembrane region" description="Helical" evidence="6">
    <location>
        <begin position="131"/>
        <end position="150"/>
    </location>
</feature>
<reference evidence="8" key="1">
    <citation type="submission" date="2022-12" db="EMBL/GenBank/DDBJ databases">
        <authorList>
            <person name="Petersen C."/>
        </authorList>
    </citation>
    <scope>NUCLEOTIDE SEQUENCE</scope>
    <source>
        <strain evidence="8">IBT 3081</strain>
    </source>
</reference>
<evidence type="ECO:0000313" key="9">
    <source>
        <dbReference type="Proteomes" id="UP001147752"/>
    </source>
</evidence>
<keyword evidence="4 6" id="KW-0472">Membrane</keyword>
<evidence type="ECO:0000256" key="6">
    <source>
        <dbReference type="SAM" id="Phobius"/>
    </source>
</evidence>
<evidence type="ECO:0000256" key="4">
    <source>
        <dbReference type="ARBA" id="ARBA00023136"/>
    </source>
</evidence>
<feature type="transmembrane region" description="Helical" evidence="6">
    <location>
        <begin position="98"/>
        <end position="119"/>
    </location>
</feature>
<evidence type="ECO:0000256" key="5">
    <source>
        <dbReference type="ARBA" id="ARBA00038359"/>
    </source>
</evidence>
<proteinExistence type="inferred from homology"/>
<dbReference type="AlphaFoldDB" id="A0A9W9RAF8"/>